<evidence type="ECO:0000313" key="2">
    <source>
        <dbReference type="EMBL" id="EZF69781.1"/>
    </source>
</evidence>
<proteinExistence type="predicted"/>
<reference evidence="2 3" key="1">
    <citation type="submission" date="2014-02" db="EMBL/GenBank/DDBJ databases">
        <title>The Genome Sequence of Trichophyton rubrum (morphotype soudanense) CBS 452.61.</title>
        <authorList>
            <consortium name="The Broad Institute Genomics Platform"/>
            <person name="Cuomo C.A."/>
            <person name="White T.C."/>
            <person name="Graser Y."/>
            <person name="Martinez-Rossi N."/>
            <person name="Heitman J."/>
            <person name="Young S.K."/>
            <person name="Zeng Q."/>
            <person name="Gargeya S."/>
            <person name="Abouelleil A."/>
            <person name="Alvarado L."/>
            <person name="Chapman S.B."/>
            <person name="Gainer-Dewar J."/>
            <person name="Goldberg J."/>
            <person name="Griggs A."/>
            <person name="Gujja S."/>
            <person name="Hansen M."/>
            <person name="Howarth C."/>
            <person name="Imamovic A."/>
            <person name="Larimer J."/>
            <person name="Martinez D."/>
            <person name="Murphy C."/>
            <person name="Pearson M.D."/>
            <person name="Persinoti G."/>
            <person name="Poon T."/>
            <person name="Priest M."/>
            <person name="Roberts A.D."/>
            <person name="Saif S."/>
            <person name="Shea T.D."/>
            <person name="Sykes S.N."/>
            <person name="Wortman J."/>
            <person name="Nusbaum C."/>
            <person name="Birren B."/>
        </authorList>
    </citation>
    <scope>NUCLEOTIDE SEQUENCE [LARGE SCALE GENOMIC DNA]</scope>
    <source>
        <strain evidence="2 3">CBS 452.61</strain>
    </source>
</reference>
<accession>A0A022XHK1</accession>
<name>A0A022XHK1_TRISD</name>
<evidence type="ECO:0000256" key="1">
    <source>
        <dbReference type="SAM" id="MobiDB-lite"/>
    </source>
</evidence>
<dbReference type="EMBL" id="KK208924">
    <property type="protein sequence ID" value="EZF69781.1"/>
    <property type="molecule type" value="Genomic_DNA"/>
</dbReference>
<dbReference type="AlphaFoldDB" id="A0A022XHK1"/>
<feature type="region of interest" description="Disordered" evidence="1">
    <location>
        <begin position="1"/>
        <end position="40"/>
    </location>
</feature>
<organism evidence="2 3">
    <name type="scientific">Trichophyton soudanense CBS 452.61</name>
    <dbReference type="NCBI Taxonomy" id="1215331"/>
    <lineage>
        <taxon>Eukaryota</taxon>
        <taxon>Fungi</taxon>
        <taxon>Dikarya</taxon>
        <taxon>Ascomycota</taxon>
        <taxon>Pezizomycotina</taxon>
        <taxon>Eurotiomycetes</taxon>
        <taxon>Eurotiomycetidae</taxon>
        <taxon>Onygenales</taxon>
        <taxon>Arthrodermataceae</taxon>
        <taxon>Trichophyton</taxon>
    </lineage>
</organism>
<evidence type="ECO:0000313" key="3">
    <source>
        <dbReference type="Proteomes" id="UP000023623"/>
    </source>
</evidence>
<dbReference type="Proteomes" id="UP000023623">
    <property type="component" value="Unassembled WGS sequence"/>
</dbReference>
<feature type="compositionally biased region" description="Polar residues" evidence="1">
    <location>
        <begin position="29"/>
        <end position="40"/>
    </location>
</feature>
<sequence>MGRRLRGANKKGGDRVPDFSPTTPWLARTQPTECSSLSNLRKPNRKGRLWGGSTYSPLRSMLGHDARTGGFLGGHSRIFAEKEKRDEAANHATVLEARCRRPSLPIPPDSALFNELVAMARCFVKFPPSHFRAQASYLGDSGKINDGVKRERRRQEAPTINPMTGQQLLSTQN</sequence>
<gene>
    <name evidence="2" type="ORF">H105_07777</name>
</gene>
<protein>
    <submittedName>
        <fullName evidence="2">Uncharacterized protein</fullName>
    </submittedName>
</protein>
<keyword evidence="3" id="KW-1185">Reference proteome</keyword>
<dbReference type="HOGENOM" id="CLU_1548729_0_0_1"/>